<dbReference type="Gene3D" id="1.10.443.10">
    <property type="entry name" value="Intergrase catalytic core"/>
    <property type="match status" value="1"/>
</dbReference>
<dbReference type="InterPro" id="IPR011010">
    <property type="entry name" value="DNA_brk_join_enz"/>
</dbReference>
<dbReference type="EMBL" id="JAVRQI010000031">
    <property type="protein sequence ID" value="MDT1064704.1"/>
    <property type="molecule type" value="Genomic_DNA"/>
</dbReference>
<comment type="caution">
    <text evidence="2">The sequence shown here is derived from an EMBL/GenBank/DDBJ whole genome shotgun (WGS) entry which is preliminary data.</text>
</comment>
<dbReference type="SUPFAM" id="SSF56349">
    <property type="entry name" value="DNA breaking-rejoining enzymes"/>
    <property type="match status" value="1"/>
</dbReference>
<evidence type="ECO:0008006" key="4">
    <source>
        <dbReference type="Google" id="ProtNLM"/>
    </source>
</evidence>
<gene>
    <name evidence="2" type="ORF">RM190_22805</name>
</gene>
<evidence type="ECO:0000313" key="2">
    <source>
        <dbReference type="EMBL" id="MDT1064704.1"/>
    </source>
</evidence>
<organism evidence="2 3">
    <name type="scientific">Paracoccus broussonetiae</name>
    <dbReference type="NCBI Taxonomy" id="3075834"/>
    <lineage>
        <taxon>Bacteria</taxon>
        <taxon>Pseudomonadati</taxon>
        <taxon>Pseudomonadota</taxon>
        <taxon>Alphaproteobacteria</taxon>
        <taxon>Rhodobacterales</taxon>
        <taxon>Paracoccaceae</taxon>
        <taxon>Paracoccus</taxon>
    </lineage>
</organism>
<sequence>MKISSRIRREIGIDFNTHLHRHLAAKIVLAERPGSYEVVRRLLGHSSTSSKLNAYVGFEAGTSTKLYADILAKARTS</sequence>
<dbReference type="Proteomes" id="UP001251085">
    <property type="component" value="Unassembled WGS sequence"/>
</dbReference>
<dbReference type="RefSeq" id="WP_311761785.1">
    <property type="nucleotide sequence ID" value="NZ_JAVRQI010000031.1"/>
</dbReference>
<proteinExistence type="predicted"/>
<dbReference type="InterPro" id="IPR013762">
    <property type="entry name" value="Integrase-like_cat_sf"/>
</dbReference>
<accession>A0ABU3EKF5</accession>
<protein>
    <recommendedName>
        <fullName evidence="4">Tyr recombinase domain-containing protein</fullName>
    </recommendedName>
</protein>
<name>A0ABU3EKF5_9RHOB</name>
<keyword evidence="3" id="KW-1185">Reference proteome</keyword>
<evidence type="ECO:0000313" key="3">
    <source>
        <dbReference type="Proteomes" id="UP001251085"/>
    </source>
</evidence>
<evidence type="ECO:0000256" key="1">
    <source>
        <dbReference type="ARBA" id="ARBA00023172"/>
    </source>
</evidence>
<keyword evidence="1" id="KW-0233">DNA recombination</keyword>
<reference evidence="3" key="1">
    <citation type="submission" date="2023-07" db="EMBL/GenBank/DDBJ databases">
        <title>Characterization of two Paracoccaceae strains isolated from Phycosphere and proposal of Xinfangfangia lacusdiani sp. nov.</title>
        <authorList>
            <person name="Deng Y."/>
            <person name="Zhang Y.Q."/>
        </authorList>
    </citation>
    <scope>NUCLEOTIDE SEQUENCE [LARGE SCALE GENOMIC DNA]</scope>
    <source>
        <strain evidence="3">CPCC 101403</strain>
    </source>
</reference>